<keyword evidence="2" id="KW-1133">Transmembrane helix</keyword>
<reference evidence="3 4" key="1">
    <citation type="submission" date="2024-09" db="EMBL/GenBank/DDBJ databases">
        <title>Rethinking Asexuality: The Enigmatic Case of Functional Sexual Genes in Lepraria (Stereocaulaceae).</title>
        <authorList>
            <person name="Doellman M."/>
            <person name="Sun Y."/>
            <person name="Barcenas-Pena A."/>
            <person name="Lumbsch H.T."/>
            <person name="Grewe F."/>
        </authorList>
    </citation>
    <scope>NUCLEOTIDE SEQUENCE [LARGE SCALE GENOMIC DNA]</scope>
    <source>
        <strain evidence="3 4">Mercado 3170</strain>
    </source>
</reference>
<comment type="caution">
    <text evidence="3">The sequence shown here is derived from an EMBL/GenBank/DDBJ whole genome shotgun (WGS) entry which is preliminary data.</text>
</comment>
<evidence type="ECO:0000313" key="3">
    <source>
        <dbReference type="EMBL" id="KAL2039105.1"/>
    </source>
</evidence>
<organism evidence="3 4">
    <name type="scientific">Stereocaulon virgatum</name>
    <dbReference type="NCBI Taxonomy" id="373712"/>
    <lineage>
        <taxon>Eukaryota</taxon>
        <taxon>Fungi</taxon>
        <taxon>Dikarya</taxon>
        <taxon>Ascomycota</taxon>
        <taxon>Pezizomycotina</taxon>
        <taxon>Lecanoromycetes</taxon>
        <taxon>OSLEUM clade</taxon>
        <taxon>Lecanoromycetidae</taxon>
        <taxon>Lecanorales</taxon>
        <taxon>Lecanorineae</taxon>
        <taxon>Stereocaulaceae</taxon>
        <taxon>Stereocaulon</taxon>
    </lineage>
</organism>
<dbReference type="Proteomes" id="UP001590950">
    <property type="component" value="Unassembled WGS sequence"/>
</dbReference>
<feature type="transmembrane region" description="Helical" evidence="2">
    <location>
        <begin position="12"/>
        <end position="31"/>
    </location>
</feature>
<name>A0ABR4A220_9LECA</name>
<evidence type="ECO:0000256" key="1">
    <source>
        <dbReference type="SAM" id="MobiDB-lite"/>
    </source>
</evidence>
<sequence>MSAGNSSMWKTLLVPPIFAFLLYILTTYLLVPYYRRFRSHSSYTLLPSSLAPSNSPTSAAFAHGLLSRVNALIGGNSRRVSGESLMGDEELEEGGFTILDNSLTGGRLDEDSRSNVDDGERRLSRELERGFRDSSDEDDDDRRRARR</sequence>
<gene>
    <name evidence="3" type="ORF">N7G274_008154</name>
</gene>
<protein>
    <submittedName>
        <fullName evidence="3">Uncharacterized protein</fullName>
    </submittedName>
</protein>
<proteinExistence type="predicted"/>
<evidence type="ECO:0000313" key="4">
    <source>
        <dbReference type="Proteomes" id="UP001590950"/>
    </source>
</evidence>
<keyword evidence="2" id="KW-0472">Membrane</keyword>
<evidence type="ECO:0000256" key="2">
    <source>
        <dbReference type="SAM" id="Phobius"/>
    </source>
</evidence>
<feature type="region of interest" description="Disordered" evidence="1">
    <location>
        <begin position="107"/>
        <end position="147"/>
    </location>
</feature>
<keyword evidence="4" id="KW-1185">Reference proteome</keyword>
<feature type="compositionally biased region" description="Basic and acidic residues" evidence="1">
    <location>
        <begin position="107"/>
        <end position="134"/>
    </location>
</feature>
<dbReference type="EMBL" id="JBEFKJ010000027">
    <property type="protein sequence ID" value="KAL2039105.1"/>
    <property type="molecule type" value="Genomic_DNA"/>
</dbReference>
<accession>A0ABR4A220</accession>
<keyword evidence="2" id="KW-0812">Transmembrane</keyword>